<dbReference type="Gene3D" id="1.10.287.130">
    <property type="match status" value="1"/>
</dbReference>
<keyword evidence="9" id="KW-0472">Membrane</keyword>
<keyword evidence="6 11" id="KW-0418">Kinase</keyword>
<dbReference type="GO" id="GO:0000155">
    <property type="term" value="F:phosphorelay sensor kinase activity"/>
    <property type="evidence" value="ECO:0007669"/>
    <property type="project" value="InterPro"/>
</dbReference>
<dbReference type="OrthoDB" id="224978at2"/>
<evidence type="ECO:0000256" key="3">
    <source>
        <dbReference type="ARBA" id="ARBA00022553"/>
    </source>
</evidence>
<protein>
    <recommendedName>
        <fullName evidence="2">histidine kinase</fullName>
        <ecNumber evidence="2">2.7.13.3</ecNumber>
    </recommendedName>
</protein>
<dbReference type="SMART" id="SM00388">
    <property type="entry name" value="HisKA"/>
    <property type="match status" value="1"/>
</dbReference>
<dbReference type="PROSITE" id="PS50109">
    <property type="entry name" value="HIS_KIN"/>
    <property type="match status" value="1"/>
</dbReference>
<dbReference type="AlphaFoldDB" id="A0A1G6ZH47"/>
<keyword evidence="12" id="KW-1185">Reference proteome</keyword>
<dbReference type="Pfam" id="PF02518">
    <property type="entry name" value="HATPase_c"/>
    <property type="match status" value="1"/>
</dbReference>
<sequence>MAIHIALALALVQTLALSGVLWRWAQHVAGAKLLIVFLLGVGVWIVGNELPNWAGIGTASLAMALLATVPVTSAAFFHFCAIFTGQRLKAWVFRLAYGAAGLATALSLWISPGAFEHFEPFTGVQWVVVPNAAGWTTSLVWTACAGAGLIVLAKAFWQTQVPTERRQIAAVAISCGWGLMCISGYAFAALRIPQYPWQVLAFPAYPLILVYGILRYRVFMANAWARRALAWAILLFLGLLAVPLTLLLPVESRWLTSAVVAATCLAWSGPVRRLAERLVYPGGTPTAQDLGSWRSTLCTAQSLDHLSSIAASLLSQRMGVTVRVVVGPLLSDDPHTPSVHCRKEGAHWQVQLQGFEQAPPGQRHLAELFGTVLVHAAEQVETAAAAEQRERERQLQARLAELGSLAATVAHDLRNPLNVIAMATAFSPVEVRKDVQEQIARISRLAEDLLDYAKPWQIQPKEIDLSQHIWQAVRHAPYIELGPGLNAPCTLYADPARLDQVLTNLITNAHAAAGQRRVQVDTEPGQDGRLRIHVCDDGPGIPADLRERLFQPFASRSPGGTGLGLAIAARIMAAHGGKVELTERPPWRTCFTLTFPSGPRP</sequence>
<comment type="catalytic activity">
    <reaction evidence="1">
        <text>ATP + protein L-histidine = ADP + protein N-phospho-L-histidine.</text>
        <dbReference type="EC" id="2.7.13.3"/>
    </reaction>
</comment>
<feature type="domain" description="Histidine kinase" evidence="10">
    <location>
        <begin position="408"/>
        <end position="599"/>
    </location>
</feature>
<feature type="transmembrane region" description="Helical" evidence="9">
    <location>
        <begin position="195"/>
        <end position="216"/>
    </location>
</feature>
<dbReference type="InterPro" id="IPR036097">
    <property type="entry name" value="HisK_dim/P_sf"/>
</dbReference>
<evidence type="ECO:0000256" key="5">
    <source>
        <dbReference type="ARBA" id="ARBA00022741"/>
    </source>
</evidence>
<dbReference type="PANTHER" id="PTHR43065">
    <property type="entry name" value="SENSOR HISTIDINE KINASE"/>
    <property type="match status" value="1"/>
</dbReference>
<dbReference type="RefSeq" id="WP_092744873.1">
    <property type="nucleotide sequence ID" value="NZ_FMZC01000011.1"/>
</dbReference>
<dbReference type="Gene3D" id="3.30.565.10">
    <property type="entry name" value="Histidine kinase-like ATPase, C-terminal domain"/>
    <property type="match status" value="1"/>
</dbReference>
<keyword evidence="8" id="KW-0902">Two-component regulatory system</keyword>
<dbReference type="GO" id="GO:0005524">
    <property type="term" value="F:ATP binding"/>
    <property type="evidence" value="ECO:0007669"/>
    <property type="project" value="UniProtKB-KW"/>
</dbReference>
<keyword evidence="9" id="KW-0812">Transmembrane</keyword>
<evidence type="ECO:0000256" key="1">
    <source>
        <dbReference type="ARBA" id="ARBA00000085"/>
    </source>
</evidence>
<evidence type="ECO:0000313" key="11">
    <source>
        <dbReference type="EMBL" id="SDE02024.1"/>
    </source>
</evidence>
<organism evidence="11 12">
    <name type="scientific">Paracidovorax valerianellae</name>
    <dbReference type="NCBI Taxonomy" id="187868"/>
    <lineage>
        <taxon>Bacteria</taxon>
        <taxon>Pseudomonadati</taxon>
        <taxon>Pseudomonadota</taxon>
        <taxon>Betaproteobacteria</taxon>
        <taxon>Burkholderiales</taxon>
        <taxon>Comamonadaceae</taxon>
        <taxon>Paracidovorax</taxon>
    </lineage>
</organism>
<dbReference type="InterPro" id="IPR005467">
    <property type="entry name" value="His_kinase_dom"/>
</dbReference>
<evidence type="ECO:0000256" key="2">
    <source>
        <dbReference type="ARBA" id="ARBA00012438"/>
    </source>
</evidence>
<dbReference type="EMBL" id="FMZC01000011">
    <property type="protein sequence ID" value="SDE02024.1"/>
    <property type="molecule type" value="Genomic_DNA"/>
</dbReference>
<feature type="transmembrane region" description="Helical" evidence="9">
    <location>
        <begin position="6"/>
        <end position="22"/>
    </location>
</feature>
<accession>A0A1G6ZH47</accession>
<evidence type="ECO:0000256" key="6">
    <source>
        <dbReference type="ARBA" id="ARBA00022777"/>
    </source>
</evidence>
<reference evidence="11 12" key="1">
    <citation type="submission" date="2016-10" db="EMBL/GenBank/DDBJ databases">
        <authorList>
            <person name="de Groot N.N."/>
        </authorList>
    </citation>
    <scope>NUCLEOTIDE SEQUENCE [LARGE SCALE GENOMIC DNA]</scope>
    <source>
        <strain evidence="11 12">DSM 16619</strain>
    </source>
</reference>
<dbReference type="SUPFAM" id="SSF47384">
    <property type="entry name" value="Homodimeric domain of signal transducing histidine kinase"/>
    <property type="match status" value="1"/>
</dbReference>
<dbReference type="InterPro" id="IPR003661">
    <property type="entry name" value="HisK_dim/P_dom"/>
</dbReference>
<feature type="transmembrane region" description="Helical" evidence="9">
    <location>
        <begin position="228"/>
        <end position="248"/>
    </location>
</feature>
<evidence type="ECO:0000259" key="10">
    <source>
        <dbReference type="PROSITE" id="PS50109"/>
    </source>
</evidence>
<dbReference type="InterPro" id="IPR036890">
    <property type="entry name" value="HATPase_C_sf"/>
</dbReference>
<proteinExistence type="predicted"/>
<keyword evidence="7" id="KW-0067">ATP-binding</keyword>
<keyword evidence="5" id="KW-0547">Nucleotide-binding</keyword>
<feature type="transmembrane region" description="Helical" evidence="9">
    <location>
        <begin position="29"/>
        <end position="47"/>
    </location>
</feature>
<evidence type="ECO:0000256" key="9">
    <source>
        <dbReference type="SAM" id="Phobius"/>
    </source>
</evidence>
<dbReference type="Pfam" id="PF00512">
    <property type="entry name" value="HisKA"/>
    <property type="match status" value="1"/>
</dbReference>
<dbReference type="Proteomes" id="UP000198781">
    <property type="component" value="Unassembled WGS sequence"/>
</dbReference>
<evidence type="ECO:0000313" key="12">
    <source>
        <dbReference type="Proteomes" id="UP000198781"/>
    </source>
</evidence>
<dbReference type="EC" id="2.7.13.3" evidence="2"/>
<dbReference type="SMART" id="SM00387">
    <property type="entry name" value="HATPase_c"/>
    <property type="match status" value="1"/>
</dbReference>
<dbReference type="PANTHER" id="PTHR43065:SF10">
    <property type="entry name" value="PEROXIDE STRESS-ACTIVATED HISTIDINE KINASE MAK3"/>
    <property type="match status" value="1"/>
</dbReference>
<name>A0A1G6ZH47_9BURK</name>
<dbReference type="InterPro" id="IPR003594">
    <property type="entry name" value="HATPase_dom"/>
</dbReference>
<dbReference type="STRING" id="187868.SAMN05192589_111100"/>
<dbReference type="CDD" id="cd00075">
    <property type="entry name" value="HATPase"/>
    <property type="match status" value="1"/>
</dbReference>
<dbReference type="CDD" id="cd00082">
    <property type="entry name" value="HisKA"/>
    <property type="match status" value="1"/>
</dbReference>
<evidence type="ECO:0000256" key="8">
    <source>
        <dbReference type="ARBA" id="ARBA00023012"/>
    </source>
</evidence>
<feature type="transmembrane region" description="Helical" evidence="9">
    <location>
        <begin position="168"/>
        <end position="189"/>
    </location>
</feature>
<evidence type="ECO:0000256" key="7">
    <source>
        <dbReference type="ARBA" id="ARBA00022840"/>
    </source>
</evidence>
<feature type="transmembrane region" description="Helical" evidence="9">
    <location>
        <begin position="53"/>
        <end position="79"/>
    </location>
</feature>
<dbReference type="SUPFAM" id="SSF55874">
    <property type="entry name" value="ATPase domain of HSP90 chaperone/DNA topoisomerase II/histidine kinase"/>
    <property type="match status" value="1"/>
</dbReference>
<feature type="transmembrane region" description="Helical" evidence="9">
    <location>
        <begin position="132"/>
        <end position="156"/>
    </location>
</feature>
<dbReference type="PRINTS" id="PR00344">
    <property type="entry name" value="BCTRLSENSOR"/>
</dbReference>
<feature type="transmembrane region" description="Helical" evidence="9">
    <location>
        <begin position="91"/>
        <end position="112"/>
    </location>
</feature>
<keyword evidence="9" id="KW-1133">Transmembrane helix</keyword>
<keyword evidence="4" id="KW-0808">Transferase</keyword>
<gene>
    <name evidence="11" type="ORF">SAMN05192589_111100</name>
</gene>
<keyword evidence="3" id="KW-0597">Phosphoprotein</keyword>
<dbReference type="InterPro" id="IPR004358">
    <property type="entry name" value="Sig_transdc_His_kin-like_C"/>
</dbReference>
<evidence type="ECO:0000256" key="4">
    <source>
        <dbReference type="ARBA" id="ARBA00022679"/>
    </source>
</evidence>